<proteinExistence type="predicted"/>
<dbReference type="AlphaFoldDB" id="X1GEM5"/>
<evidence type="ECO:0000256" key="1">
    <source>
        <dbReference type="SAM" id="MobiDB-lite"/>
    </source>
</evidence>
<dbReference type="EMBL" id="BARU01021011">
    <property type="protein sequence ID" value="GAH55672.1"/>
    <property type="molecule type" value="Genomic_DNA"/>
</dbReference>
<sequence length="67" mass="7643">QQSISLIAERCQVADMLEKEITPDRDPEEQHPEIPSDSLKKSVKVLTATEAIAKHKEEEAKRKEETE</sequence>
<comment type="caution">
    <text evidence="2">The sequence shown here is derived from an EMBL/GenBank/DDBJ whole genome shotgun (WGS) entry which is preliminary data.</text>
</comment>
<reference evidence="2" key="1">
    <citation type="journal article" date="2014" name="Front. Microbiol.">
        <title>High frequency of phylogenetically diverse reductive dehalogenase-homologous genes in deep subseafloor sedimentary metagenomes.</title>
        <authorList>
            <person name="Kawai M."/>
            <person name="Futagami T."/>
            <person name="Toyoda A."/>
            <person name="Takaki Y."/>
            <person name="Nishi S."/>
            <person name="Hori S."/>
            <person name="Arai W."/>
            <person name="Tsubouchi T."/>
            <person name="Morono Y."/>
            <person name="Uchiyama I."/>
            <person name="Ito T."/>
            <person name="Fujiyama A."/>
            <person name="Inagaki F."/>
            <person name="Takami H."/>
        </authorList>
    </citation>
    <scope>NUCLEOTIDE SEQUENCE</scope>
    <source>
        <strain evidence="2">Expedition CK06-06</strain>
    </source>
</reference>
<organism evidence="2">
    <name type="scientific">marine sediment metagenome</name>
    <dbReference type="NCBI Taxonomy" id="412755"/>
    <lineage>
        <taxon>unclassified sequences</taxon>
        <taxon>metagenomes</taxon>
        <taxon>ecological metagenomes</taxon>
    </lineage>
</organism>
<name>X1GEM5_9ZZZZ</name>
<evidence type="ECO:0000313" key="2">
    <source>
        <dbReference type="EMBL" id="GAH55672.1"/>
    </source>
</evidence>
<feature type="compositionally biased region" description="Basic and acidic residues" evidence="1">
    <location>
        <begin position="19"/>
        <end position="40"/>
    </location>
</feature>
<accession>X1GEM5</accession>
<gene>
    <name evidence="2" type="ORF">S03H2_34430</name>
</gene>
<protein>
    <submittedName>
        <fullName evidence="2">Uncharacterized protein</fullName>
    </submittedName>
</protein>
<feature type="non-terminal residue" evidence="2">
    <location>
        <position position="1"/>
    </location>
</feature>
<feature type="region of interest" description="Disordered" evidence="1">
    <location>
        <begin position="19"/>
        <end position="43"/>
    </location>
</feature>